<dbReference type="Proteomes" id="UP000517753">
    <property type="component" value="Unassembled WGS sequence"/>
</dbReference>
<keyword evidence="2 5" id="KW-0238">DNA-binding</keyword>
<dbReference type="InterPro" id="IPR014757">
    <property type="entry name" value="Tscrpt_reg_IclR_C"/>
</dbReference>
<keyword evidence="3" id="KW-0804">Transcription</keyword>
<feature type="domain" description="IclR-ED" evidence="4">
    <location>
        <begin position="92"/>
        <end position="270"/>
    </location>
</feature>
<comment type="caution">
    <text evidence="5">The sequence shown here is derived from an EMBL/GenBank/DDBJ whole genome shotgun (WGS) entry which is preliminary data.</text>
</comment>
<protein>
    <submittedName>
        <fullName evidence="5">DNA-binding IclR family transcriptional regulator</fullName>
    </submittedName>
</protein>
<dbReference type="PANTHER" id="PTHR30136:SF7">
    <property type="entry name" value="HTH-TYPE TRANSCRIPTIONAL REGULATOR KDGR-RELATED"/>
    <property type="match status" value="1"/>
</dbReference>
<accession>A0A7Y9K368</accession>
<proteinExistence type="predicted"/>
<keyword evidence="1" id="KW-0805">Transcription regulation</keyword>
<dbReference type="InterPro" id="IPR029016">
    <property type="entry name" value="GAF-like_dom_sf"/>
</dbReference>
<evidence type="ECO:0000313" key="5">
    <source>
        <dbReference type="EMBL" id="NYD91776.1"/>
    </source>
</evidence>
<dbReference type="GO" id="GO:0003677">
    <property type="term" value="F:DNA binding"/>
    <property type="evidence" value="ECO:0007669"/>
    <property type="project" value="UniProtKB-KW"/>
</dbReference>
<dbReference type="RefSeq" id="WP_373563061.1">
    <property type="nucleotide sequence ID" value="NZ_JACCBY010000007.1"/>
</dbReference>
<organism evidence="5 6">
    <name type="scientific">Sphingomonas melonis</name>
    <dbReference type="NCBI Taxonomy" id="152682"/>
    <lineage>
        <taxon>Bacteria</taxon>
        <taxon>Pseudomonadati</taxon>
        <taxon>Pseudomonadota</taxon>
        <taxon>Alphaproteobacteria</taxon>
        <taxon>Sphingomonadales</taxon>
        <taxon>Sphingomonadaceae</taxon>
        <taxon>Sphingomonas</taxon>
    </lineage>
</organism>
<keyword evidence="6" id="KW-1185">Reference proteome</keyword>
<reference evidence="5 6" key="2">
    <citation type="submission" date="2020-08" db="EMBL/GenBank/DDBJ databases">
        <title>The Agave Microbiome: Exploring the role of microbial communities in plant adaptations to desert environments.</title>
        <authorList>
            <person name="Partida-Martinez L.P."/>
        </authorList>
    </citation>
    <scope>NUCLEOTIDE SEQUENCE [LARGE SCALE GENOMIC DNA]</scope>
    <source>
        <strain evidence="5 6">AS2.3</strain>
    </source>
</reference>
<dbReference type="InterPro" id="IPR005471">
    <property type="entry name" value="Tscrpt_reg_IclR_N"/>
</dbReference>
<dbReference type="SUPFAM" id="SSF46785">
    <property type="entry name" value="Winged helix' DNA-binding domain"/>
    <property type="match status" value="1"/>
</dbReference>
<dbReference type="InterPro" id="IPR036388">
    <property type="entry name" value="WH-like_DNA-bd_sf"/>
</dbReference>
<evidence type="ECO:0000256" key="2">
    <source>
        <dbReference type="ARBA" id="ARBA00023125"/>
    </source>
</evidence>
<dbReference type="Gene3D" id="1.10.10.10">
    <property type="entry name" value="Winged helix-like DNA-binding domain superfamily/Winged helix DNA-binding domain"/>
    <property type="match status" value="1"/>
</dbReference>
<dbReference type="AlphaFoldDB" id="A0A7Y9K368"/>
<dbReference type="GO" id="GO:0045892">
    <property type="term" value="P:negative regulation of DNA-templated transcription"/>
    <property type="evidence" value="ECO:0007669"/>
    <property type="project" value="TreeGrafter"/>
</dbReference>
<dbReference type="PROSITE" id="PS51078">
    <property type="entry name" value="ICLR_ED"/>
    <property type="match status" value="1"/>
</dbReference>
<evidence type="ECO:0000313" key="6">
    <source>
        <dbReference type="Proteomes" id="UP000517753"/>
    </source>
</evidence>
<dbReference type="InterPro" id="IPR050707">
    <property type="entry name" value="HTH_MetabolicPath_Reg"/>
</dbReference>
<dbReference type="SUPFAM" id="SSF55781">
    <property type="entry name" value="GAF domain-like"/>
    <property type="match status" value="1"/>
</dbReference>
<reference evidence="5 6" key="1">
    <citation type="submission" date="2020-07" db="EMBL/GenBank/DDBJ databases">
        <authorList>
            <person name="Partida-Martinez L."/>
            <person name="Huntemann M."/>
            <person name="Clum A."/>
            <person name="Wang J."/>
            <person name="Palaniappan K."/>
            <person name="Ritter S."/>
            <person name="Chen I.-M."/>
            <person name="Stamatis D."/>
            <person name="Reddy T."/>
            <person name="O'Malley R."/>
            <person name="Daum C."/>
            <person name="Shapiro N."/>
            <person name="Ivanova N."/>
            <person name="Kyrpides N."/>
            <person name="Woyke T."/>
        </authorList>
    </citation>
    <scope>NUCLEOTIDE SEQUENCE [LARGE SCALE GENOMIC DNA]</scope>
    <source>
        <strain evidence="5 6">AS2.3</strain>
    </source>
</reference>
<dbReference type="EMBL" id="JACCBY010000007">
    <property type="protein sequence ID" value="NYD91776.1"/>
    <property type="molecule type" value="Genomic_DNA"/>
</dbReference>
<dbReference type="SMART" id="SM00346">
    <property type="entry name" value="HTH_ICLR"/>
    <property type="match status" value="1"/>
</dbReference>
<sequence>MKDHIVSSTDLIPDKYRDIGNVLDKQSRYKAPALTKGLEILELLARSNTPLDARGISSALQRSVGEIYRMLHVLEELRYISRDENGFGMTNRLLALSMGRPPVRDLLSNALPVMHDVARRTGQSCHLAIESGAEMVVIAGIEAPGLAGFAVRVGYRRPLHQSASGRVLMAFQSADCREAMISEISRSGEIVDEEALTAQLDAIVAQGVGLIQNSVFTGITDLSVPICVAGVARAALTIPFVEDPGARVTLASAQATLHKASADIAVQLAPRSVMIDVAHQDDLDQA</sequence>
<dbReference type="Pfam" id="PF09339">
    <property type="entry name" value="HTH_IclR"/>
    <property type="match status" value="1"/>
</dbReference>
<evidence type="ECO:0000259" key="4">
    <source>
        <dbReference type="PROSITE" id="PS51078"/>
    </source>
</evidence>
<dbReference type="InterPro" id="IPR036390">
    <property type="entry name" value="WH_DNA-bd_sf"/>
</dbReference>
<dbReference type="Gene3D" id="3.30.450.40">
    <property type="match status" value="1"/>
</dbReference>
<gene>
    <name evidence="5" type="ORF">HD841_003595</name>
</gene>
<dbReference type="GO" id="GO:0003700">
    <property type="term" value="F:DNA-binding transcription factor activity"/>
    <property type="evidence" value="ECO:0007669"/>
    <property type="project" value="TreeGrafter"/>
</dbReference>
<evidence type="ECO:0000256" key="3">
    <source>
        <dbReference type="ARBA" id="ARBA00023163"/>
    </source>
</evidence>
<dbReference type="Pfam" id="PF01614">
    <property type="entry name" value="IclR_C"/>
    <property type="match status" value="1"/>
</dbReference>
<evidence type="ECO:0000256" key="1">
    <source>
        <dbReference type="ARBA" id="ARBA00023015"/>
    </source>
</evidence>
<dbReference type="PANTHER" id="PTHR30136">
    <property type="entry name" value="HELIX-TURN-HELIX TRANSCRIPTIONAL REGULATOR, ICLR FAMILY"/>
    <property type="match status" value="1"/>
</dbReference>
<name>A0A7Y9K368_9SPHN</name>